<sequence>MFNPESLCGHQRFALSGSPSTCALDVVIVPIPSILFILGSGVILLKSGRSLWHPQVAGGLPKWLHILYAALVFAAFGMGVLEIARDIAADFGVGLLPIDLIAVAFAFLLLAVKGRRRSSTISLLLVVYWALYAIVAVVKVARLHLLETENPTTMKNSNYPSSDLFLDNAVMLGLYISFTIFEMTQLFLVRGIEDKVIKFGAIPTKV</sequence>
<dbReference type="eggNOG" id="ENOG502SABI">
    <property type="taxonomic scope" value="Eukaryota"/>
</dbReference>
<keyword evidence="1" id="KW-1133">Transmembrane helix</keyword>
<evidence type="ECO:0000256" key="1">
    <source>
        <dbReference type="SAM" id="Phobius"/>
    </source>
</evidence>
<feature type="transmembrane region" description="Helical" evidence="1">
    <location>
        <begin position="91"/>
        <end position="111"/>
    </location>
</feature>
<dbReference type="RefSeq" id="XP_007388827.1">
    <property type="nucleotide sequence ID" value="XM_007388765.1"/>
</dbReference>
<dbReference type="AlphaFoldDB" id="R7S1D7"/>
<dbReference type="HOGENOM" id="CLU_1332537_0_0_1"/>
<dbReference type="OMA" id="CNILMHT"/>
<dbReference type="OrthoDB" id="5399848at2759"/>
<keyword evidence="3" id="KW-1185">Reference proteome</keyword>
<dbReference type="KEGG" id="psq:PUNSTDRAFT_123078"/>
<feature type="transmembrane region" description="Helical" evidence="1">
    <location>
        <begin position="66"/>
        <end position="85"/>
    </location>
</feature>
<feature type="transmembrane region" description="Helical" evidence="1">
    <location>
        <begin position="123"/>
        <end position="145"/>
    </location>
</feature>
<feature type="transmembrane region" description="Helical" evidence="1">
    <location>
        <begin position="26"/>
        <end position="45"/>
    </location>
</feature>
<feature type="transmembrane region" description="Helical" evidence="1">
    <location>
        <begin position="165"/>
        <end position="189"/>
    </location>
</feature>
<keyword evidence="1" id="KW-0812">Transmembrane</keyword>
<evidence type="ECO:0000313" key="2">
    <source>
        <dbReference type="EMBL" id="EIN04038.1"/>
    </source>
</evidence>
<organism evidence="2 3">
    <name type="scientific">Punctularia strigosozonata (strain HHB-11173)</name>
    <name type="common">White-rot fungus</name>
    <dbReference type="NCBI Taxonomy" id="741275"/>
    <lineage>
        <taxon>Eukaryota</taxon>
        <taxon>Fungi</taxon>
        <taxon>Dikarya</taxon>
        <taxon>Basidiomycota</taxon>
        <taxon>Agaricomycotina</taxon>
        <taxon>Agaricomycetes</taxon>
        <taxon>Corticiales</taxon>
        <taxon>Punctulariaceae</taxon>
        <taxon>Punctularia</taxon>
    </lineage>
</organism>
<protein>
    <submittedName>
        <fullName evidence="2">Uncharacterized protein</fullName>
    </submittedName>
</protein>
<keyword evidence="1" id="KW-0472">Membrane</keyword>
<dbReference type="Proteomes" id="UP000054196">
    <property type="component" value="Unassembled WGS sequence"/>
</dbReference>
<dbReference type="EMBL" id="JH687557">
    <property type="protein sequence ID" value="EIN04038.1"/>
    <property type="molecule type" value="Genomic_DNA"/>
</dbReference>
<proteinExistence type="predicted"/>
<accession>R7S1D7</accession>
<gene>
    <name evidence="2" type="ORF">PUNSTDRAFT_123078</name>
</gene>
<dbReference type="GeneID" id="18877621"/>
<reference evidence="3" key="1">
    <citation type="journal article" date="2012" name="Science">
        <title>The Paleozoic origin of enzymatic lignin decomposition reconstructed from 31 fungal genomes.</title>
        <authorList>
            <person name="Floudas D."/>
            <person name="Binder M."/>
            <person name="Riley R."/>
            <person name="Barry K."/>
            <person name="Blanchette R.A."/>
            <person name="Henrissat B."/>
            <person name="Martinez A.T."/>
            <person name="Otillar R."/>
            <person name="Spatafora J.W."/>
            <person name="Yadav J.S."/>
            <person name="Aerts A."/>
            <person name="Benoit I."/>
            <person name="Boyd A."/>
            <person name="Carlson A."/>
            <person name="Copeland A."/>
            <person name="Coutinho P.M."/>
            <person name="de Vries R.P."/>
            <person name="Ferreira P."/>
            <person name="Findley K."/>
            <person name="Foster B."/>
            <person name="Gaskell J."/>
            <person name="Glotzer D."/>
            <person name="Gorecki P."/>
            <person name="Heitman J."/>
            <person name="Hesse C."/>
            <person name="Hori C."/>
            <person name="Igarashi K."/>
            <person name="Jurgens J.A."/>
            <person name="Kallen N."/>
            <person name="Kersten P."/>
            <person name="Kohler A."/>
            <person name="Kuees U."/>
            <person name="Kumar T.K.A."/>
            <person name="Kuo A."/>
            <person name="LaButti K."/>
            <person name="Larrondo L.F."/>
            <person name="Lindquist E."/>
            <person name="Ling A."/>
            <person name="Lombard V."/>
            <person name="Lucas S."/>
            <person name="Lundell T."/>
            <person name="Martin R."/>
            <person name="McLaughlin D.J."/>
            <person name="Morgenstern I."/>
            <person name="Morin E."/>
            <person name="Murat C."/>
            <person name="Nagy L.G."/>
            <person name="Nolan M."/>
            <person name="Ohm R.A."/>
            <person name="Patyshakuliyeva A."/>
            <person name="Rokas A."/>
            <person name="Ruiz-Duenas F.J."/>
            <person name="Sabat G."/>
            <person name="Salamov A."/>
            <person name="Samejima M."/>
            <person name="Schmutz J."/>
            <person name="Slot J.C."/>
            <person name="St John F."/>
            <person name="Stenlid J."/>
            <person name="Sun H."/>
            <person name="Sun S."/>
            <person name="Syed K."/>
            <person name="Tsang A."/>
            <person name="Wiebenga A."/>
            <person name="Young D."/>
            <person name="Pisabarro A."/>
            <person name="Eastwood D.C."/>
            <person name="Martin F."/>
            <person name="Cullen D."/>
            <person name="Grigoriev I.V."/>
            <person name="Hibbett D.S."/>
        </authorList>
    </citation>
    <scope>NUCLEOTIDE SEQUENCE [LARGE SCALE GENOMIC DNA]</scope>
    <source>
        <strain evidence="3">HHB-11173 SS5</strain>
    </source>
</reference>
<evidence type="ECO:0000313" key="3">
    <source>
        <dbReference type="Proteomes" id="UP000054196"/>
    </source>
</evidence>
<name>R7S1D7_PUNST</name>